<accession>A0AAN5ANG9</accession>
<dbReference type="SMART" id="SM00470">
    <property type="entry name" value="ParB"/>
    <property type="match status" value="1"/>
</dbReference>
<dbReference type="Gene3D" id="3.90.1530.10">
    <property type="entry name" value="Conserved hypothetical protein from pyrococcus furiosus pfu- 392566-001, ParB domain"/>
    <property type="match status" value="1"/>
</dbReference>
<evidence type="ECO:0000256" key="1">
    <source>
        <dbReference type="SAM" id="MobiDB-lite"/>
    </source>
</evidence>
<dbReference type="Pfam" id="PF02195">
    <property type="entry name" value="ParB_N"/>
    <property type="match status" value="1"/>
</dbReference>
<organism evidence="3 4">
    <name type="scientific">Persicobacter diffluens</name>
    <dbReference type="NCBI Taxonomy" id="981"/>
    <lineage>
        <taxon>Bacteria</taxon>
        <taxon>Pseudomonadati</taxon>
        <taxon>Bacteroidota</taxon>
        <taxon>Cytophagia</taxon>
        <taxon>Cytophagales</taxon>
        <taxon>Persicobacteraceae</taxon>
        <taxon>Persicobacter</taxon>
    </lineage>
</organism>
<feature type="domain" description="ParB-like N-terminal" evidence="2">
    <location>
        <begin position="32"/>
        <end position="131"/>
    </location>
</feature>
<dbReference type="InterPro" id="IPR003115">
    <property type="entry name" value="ParB_N"/>
</dbReference>
<evidence type="ECO:0000259" key="2">
    <source>
        <dbReference type="SMART" id="SM00470"/>
    </source>
</evidence>
<dbReference type="AlphaFoldDB" id="A0AAN5ANG9"/>
<dbReference type="InterPro" id="IPR036086">
    <property type="entry name" value="ParB/Sulfiredoxin_sf"/>
</dbReference>
<feature type="region of interest" description="Disordered" evidence="1">
    <location>
        <begin position="1"/>
        <end position="26"/>
    </location>
</feature>
<keyword evidence="4" id="KW-1185">Reference proteome</keyword>
<dbReference type="CDD" id="cd16387">
    <property type="entry name" value="ParB_N_Srx"/>
    <property type="match status" value="1"/>
</dbReference>
<evidence type="ECO:0000313" key="3">
    <source>
        <dbReference type="EMBL" id="GJM64797.1"/>
    </source>
</evidence>
<dbReference type="EMBL" id="BQKE01000007">
    <property type="protein sequence ID" value="GJM64797.1"/>
    <property type="molecule type" value="Genomic_DNA"/>
</dbReference>
<reference evidence="3 4" key="1">
    <citation type="submission" date="2021-12" db="EMBL/GenBank/DDBJ databases">
        <title>Genome sequencing of bacteria with rrn-lacking chromosome and rrn-plasmid.</title>
        <authorList>
            <person name="Anda M."/>
            <person name="Iwasaki W."/>
        </authorList>
    </citation>
    <scope>NUCLEOTIDE SEQUENCE [LARGE SCALE GENOMIC DNA]</scope>
    <source>
        <strain evidence="3 4">NBRC 15940</strain>
    </source>
</reference>
<dbReference type="Gene3D" id="1.10.10.60">
    <property type="entry name" value="Homeodomain-like"/>
    <property type="match status" value="1"/>
</dbReference>
<sequence>MAKGGFKLAKPVTKKNTETTEKKKSEISETLKAVPLEMEEYTTDNAPFDFHEDLKQFFPEQSEDEFEELVESVKEEGVREPLLLWKENGKTWLVDGHNRYRAAQASERPFKVTYLEKSSIQEVKHWMLQNQLGRRNLTKAQLKKFWTKIALENVQHGGDRKSQNRSFMTLEEVAEKVGASSRTIKRWMKEERESTLIKEEKQKAEQQKSLEEKTAEALSKILNKINKLVKDTEEGEMKVKILKDLSSWAENEIERIS</sequence>
<name>A0AAN5ANG9_9BACT</name>
<dbReference type="SUPFAM" id="SSF110849">
    <property type="entry name" value="ParB/Sulfiredoxin"/>
    <property type="match status" value="1"/>
</dbReference>
<proteinExistence type="predicted"/>
<evidence type="ECO:0000313" key="4">
    <source>
        <dbReference type="Proteomes" id="UP001310022"/>
    </source>
</evidence>
<dbReference type="RefSeq" id="WP_338239849.1">
    <property type="nucleotide sequence ID" value="NZ_BQKE01000007.1"/>
</dbReference>
<gene>
    <name evidence="3" type="ORF">PEDI_53490</name>
</gene>
<comment type="caution">
    <text evidence="3">The sequence shown here is derived from an EMBL/GenBank/DDBJ whole genome shotgun (WGS) entry which is preliminary data.</text>
</comment>
<dbReference type="Proteomes" id="UP001310022">
    <property type="component" value="Unassembled WGS sequence"/>
</dbReference>
<protein>
    <recommendedName>
        <fullName evidence="2">ParB-like N-terminal domain-containing protein</fullName>
    </recommendedName>
</protein>
<feature type="compositionally biased region" description="Basic and acidic residues" evidence="1">
    <location>
        <begin position="15"/>
        <end position="26"/>
    </location>
</feature>